<dbReference type="InterPro" id="IPR051800">
    <property type="entry name" value="PqiA-PqiB_transport"/>
</dbReference>
<dbReference type="EMBL" id="AYKG01000024">
    <property type="protein sequence ID" value="ROO27913.1"/>
    <property type="molecule type" value="Genomic_DNA"/>
</dbReference>
<protein>
    <submittedName>
        <fullName evidence="9">Paraquat-inducible protein A</fullName>
    </submittedName>
</protein>
<dbReference type="GO" id="GO:0005886">
    <property type="term" value="C:plasma membrane"/>
    <property type="evidence" value="ECO:0007669"/>
    <property type="project" value="UniProtKB-SubCell"/>
</dbReference>
<dbReference type="NCBIfam" id="TIGR00155">
    <property type="entry name" value="pqiA_fam"/>
    <property type="match status" value="1"/>
</dbReference>
<feature type="transmembrane region" description="Helical" evidence="8">
    <location>
        <begin position="311"/>
        <end position="337"/>
    </location>
</feature>
<keyword evidence="5 8" id="KW-0812">Transmembrane</keyword>
<dbReference type="Pfam" id="PF04403">
    <property type="entry name" value="PqiA"/>
    <property type="match status" value="2"/>
</dbReference>
<evidence type="ECO:0000256" key="1">
    <source>
        <dbReference type="ARBA" id="ARBA00004429"/>
    </source>
</evidence>
<feature type="transmembrane region" description="Helical" evidence="8">
    <location>
        <begin position="156"/>
        <end position="174"/>
    </location>
</feature>
<proteinExistence type="inferred from homology"/>
<accession>A0A423PQQ0</accession>
<keyword evidence="7 8" id="KW-0472">Membrane</keyword>
<keyword evidence="6 8" id="KW-1133">Transmembrane helix</keyword>
<feature type="transmembrane region" description="Helical" evidence="8">
    <location>
        <begin position="56"/>
        <end position="83"/>
    </location>
</feature>
<organism evidence="9 10">
    <name type="scientific">Salinisphaera japonica YTM-1</name>
    <dbReference type="NCBI Taxonomy" id="1209778"/>
    <lineage>
        <taxon>Bacteria</taxon>
        <taxon>Pseudomonadati</taxon>
        <taxon>Pseudomonadota</taxon>
        <taxon>Gammaproteobacteria</taxon>
        <taxon>Salinisphaerales</taxon>
        <taxon>Salinisphaeraceae</taxon>
        <taxon>Salinisphaera</taxon>
    </lineage>
</organism>
<evidence type="ECO:0000256" key="8">
    <source>
        <dbReference type="SAM" id="Phobius"/>
    </source>
</evidence>
<name>A0A423PQQ0_9GAMM</name>
<dbReference type="OrthoDB" id="9800207at2"/>
<keyword evidence="10" id="KW-1185">Reference proteome</keyword>
<dbReference type="AlphaFoldDB" id="A0A423PQQ0"/>
<evidence type="ECO:0000256" key="7">
    <source>
        <dbReference type="ARBA" id="ARBA00023136"/>
    </source>
</evidence>
<keyword evidence="3" id="KW-1003">Cell membrane</keyword>
<evidence type="ECO:0000256" key="3">
    <source>
        <dbReference type="ARBA" id="ARBA00022475"/>
    </source>
</evidence>
<dbReference type="Proteomes" id="UP000285310">
    <property type="component" value="Unassembled WGS sequence"/>
</dbReference>
<feature type="transmembrane region" description="Helical" evidence="8">
    <location>
        <begin position="384"/>
        <end position="404"/>
    </location>
</feature>
<feature type="transmembrane region" description="Helical" evidence="8">
    <location>
        <begin position="103"/>
        <end position="125"/>
    </location>
</feature>
<dbReference type="PANTHER" id="PTHR30462">
    <property type="entry name" value="INTERMEMBRANE TRANSPORT PROTEIN PQIB-RELATED"/>
    <property type="match status" value="1"/>
</dbReference>
<feature type="transmembrane region" description="Helical" evidence="8">
    <location>
        <begin position="358"/>
        <end position="378"/>
    </location>
</feature>
<evidence type="ECO:0000256" key="4">
    <source>
        <dbReference type="ARBA" id="ARBA00022519"/>
    </source>
</evidence>
<evidence type="ECO:0000256" key="6">
    <source>
        <dbReference type="ARBA" id="ARBA00022989"/>
    </source>
</evidence>
<dbReference type="InterPro" id="IPR005219">
    <property type="entry name" value="PqiA-like_proteobact"/>
</dbReference>
<dbReference type="PANTHER" id="PTHR30462:SF3">
    <property type="entry name" value="INTERMEMBRANE TRANSPORT PROTEIN PQIA"/>
    <property type="match status" value="1"/>
</dbReference>
<evidence type="ECO:0000313" key="10">
    <source>
        <dbReference type="Proteomes" id="UP000285310"/>
    </source>
</evidence>
<evidence type="ECO:0000256" key="5">
    <source>
        <dbReference type="ARBA" id="ARBA00022692"/>
    </source>
</evidence>
<reference evidence="9 10" key="1">
    <citation type="submission" date="2013-10" db="EMBL/GenBank/DDBJ databases">
        <title>Salinisphaera japonica YTM-1 Genome Sequencing.</title>
        <authorList>
            <person name="Lai Q."/>
            <person name="Li C."/>
            <person name="Shao Z."/>
        </authorList>
    </citation>
    <scope>NUCLEOTIDE SEQUENCE [LARGE SCALE GENOMIC DNA]</scope>
    <source>
        <strain evidence="9 10">YTM-1</strain>
    </source>
</reference>
<sequence length="435" mass="46980">MSISTNADSHAERLVVCRACDWVVTLPVRAPGQAARCPRCRHHLTEAAQRDAQRPLAWGIATLVTLGLVFCFSFLSFSAYGVGHVMAFGDTLHALIADDYAELAVILLAFTALFPGLYLAALIYLCSAVQLGRTLPGQVVIARALRPIEPWMMSDVFIVGVLVALIKIISLASIHIHTGFVAFCLFSVLMLRTVTLIDWTSLWDVLAPRGSLPTKIRPGATGRAQGLVACHGCDTPFMADRGPCCPRCGKRHVLHRVNRIQLTWALLITATLAYIPANVYPVLSTIQLGNAEPQTIAGGVMHLLHAGDWPIALVIFVASIVVPISKIVALAWLCLAARRPRARASLSRTRLFHITEKIGRWSMIDVFVVATLTTLVQAGSLMSIAPGPGAVAFALVVILTMIAAHTFDTRLLWSAHTHTFGVSTDPSPSEISHSA</sequence>
<keyword evidence="4" id="KW-0997">Cell inner membrane</keyword>
<comment type="subcellular location">
    <subcellularLocation>
        <location evidence="1">Cell inner membrane</location>
        <topology evidence="1">Multi-pass membrane protein</topology>
    </subcellularLocation>
</comment>
<dbReference type="InterPro" id="IPR007498">
    <property type="entry name" value="PqiA-like"/>
</dbReference>
<comment type="similarity">
    <text evidence="2">Belongs to the PqiA family.</text>
</comment>
<dbReference type="RefSeq" id="WP_123658273.1">
    <property type="nucleotide sequence ID" value="NZ_AYKG01000024.1"/>
</dbReference>
<comment type="caution">
    <text evidence="9">The sequence shown here is derived from an EMBL/GenBank/DDBJ whole genome shotgun (WGS) entry which is preliminary data.</text>
</comment>
<gene>
    <name evidence="9" type="ORF">SAJA_08835</name>
</gene>
<evidence type="ECO:0000256" key="2">
    <source>
        <dbReference type="ARBA" id="ARBA00007555"/>
    </source>
</evidence>
<feature type="transmembrane region" description="Helical" evidence="8">
    <location>
        <begin position="260"/>
        <end position="277"/>
    </location>
</feature>
<dbReference type="InParanoid" id="A0A423PQQ0"/>
<dbReference type="FunCoup" id="A0A423PQQ0">
    <property type="interactions" value="29"/>
</dbReference>
<evidence type="ECO:0000313" key="9">
    <source>
        <dbReference type="EMBL" id="ROO27913.1"/>
    </source>
</evidence>